<evidence type="ECO:0000256" key="2">
    <source>
        <dbReference type="PROSITE-ProRule" id="PRU00332"/>
    </source>
</evidence>
<dbReference type="PANTHER" id="PTHR22792:SF155">
    <property type="entry name" value="LA-RELATED PROTEIN 1C-LIKE"/>
    <property type="match status" value="1"/>
</dbReference>
<evidence type="ECO:0000313" key="5">
    <source>
        <dbReference type="EMBL" id="WOH12772.1"/>
    </source>
</evidence>
<dbReference type="AlphaFoldDB" id="A0AAF1BDA0"/>
<evidence type="ECO:0000256" key="1">
    <source>
        <dbReference type="ARBA" id="ARBA00022884"/>
    </source>
</evidence>
<protein>
    <recommendedName>
        <fullName evidence="4">HTH La-type RNA-binding domain-containing protein</fullName>
    </recommendedName>
</protein>
<proteinExistence type="predicted"/>
<feature type="compositionally biased region" description="Basic and acidic residues" evidence="3">
    <location>
        <begin position="222"/>
        <end position="243"/>
    </location>
</feature>
<gene>
    <name evidence="5" type="ORF">DCAR_0832280</name>
</gene>
<dbReference type="InterPro" id="IPR036390">
    <property type="entry name" value="WH_DNA-bd_sf"/>
</dbReference>
<sequence length="490" mass="52986">MPADITSSTPIHSLPKKSATGDVSVAAAVPEESSDDNAAGGGYRKSVWKSVNGVVEPAPVMGGDAWPTITESTRGGSSKLVSSSSKNLSDGSVSVVQEQVTLHASPKQATANGHHNSNHNRKQPHRQRSMKKGGSAGSGSGQSDTIRPPPPPPPPPFPIPFGNVLHPRTEMPIRDPASFKGNNRDARPLAGGGSHSPRHPSRRGNFGSRPAGDGGYNHSYGARHDHDRERNASRNSSGREVHMHHMVPPPPPPPPPPRGLARPVLPGPIPYIPPPLVRPFGGPMPFDMVPPYIYGPPMSPDSFRTVPLILPPHPHIYLPLIDPHLRTLLLNQIDYYFSEDNLVKDDFLRSNMDDQGWVSISLIASFPRVLKLTSDVQLILDTLGASTVVEVQGDKIRRRDNWNKWIPSFRHSLPDLGLQSQSESTDIMLATSIQEVHLDKETTNGINSTDAKVEHSETEPSRVPSSDYTITQLEPGKGENLAEASIQGCA</sequence>
<evidence type="ECO:0000259" key="4">
    <source>
        <dbReference type="PROSITE" id="PS50961"/>
    </source>
</evidence>
<feature type="compositionally biased region" description="Polar residues" evidence="3">
    <location>
        <begin position="96"/>
        <end position="115"/>
    </location>
</feature>
<reference evidence="5" key="1">
    <citation type="journal article" date="2016" name="Nat. Genet.">
        <title>A high-quality carrot genome assembly provides new insights into carotenoid accumulation and asterid genome evolution.</title>
        <authorList>
            <person name="Iorizzo M."/>
            <person name="Ellison S."/>
            <person name="Senalik D."/>
            <person name="Zeng P."/>
            <person name="Satapoomin P."/>
            <person name="Huang J."/>
            <person name="Bowman M."/>
            <person name="Iovene M."/>
            <person name="Sanseverino W."/>
            <person name="Cavagnaro P."/>
            <person name="Yildiz M."/>
            <person name="Macko-Podgorni A."/>
            <person name="Moranska E."/>
            <person name="Grzebelus E."/>
            <person name="Grzebelus D."/>
            <person name="Ashrafi H."/>
            <person name="Zheng Z."/>
            <person name="Cheng S."/>
            <person name="Spooner D."/>
            <person name="Van Deynze A."/>
            <person name="Simon P."/>
        </authorList>
    </citation>
    <scope>NUCLEOTIDE SEQUENCE</scope>
    <source>
        <tissue evidence="5">Leaf</tissue>
    </source>
</reference>
<dbReference type="InterPro" id="IPR006630">
    <property type="entry name" value="La_HTH"/>
</dbReference>
<dbReference type="PROSITE" id="PS50961">
    <property type="entry name" value="HTH_LA"/>
    <property type="match status" value="1"/>
</dbReference>
<dbReference type="Pfam" id="PF05383">
    <property type="entry name" value="La"/>
    <property type="match status" value="1"/>
</dbReference>
<accession>A0AAF1BDA0</accession>
<feature type="compositionally biased region" description="Polar residues" evidence="3">
    <location>
        <begin position="1"/>
        <end position="11"/>
    </location>
</feature>
<name>A0AAF1BDA0_DAUCS</name>
<dbReference type="GO" id="GO:0003723">
    <property type="term" value="F:RNA binding"/>
    <property type="evidence" value="ECO:0007669"/>
    <property type="project" value="UniProtKB-UniRule"/>
</dbReference>
<dbReference type="InterPro" id="IPR045180">
    <property type="entry name" value="La_dom_prot"/>
</dbReference>
<keyword evidence="6" id="KW-1185">Reference proteome</keyword>
<dbReference type="CDD" id="cd07323">
    <property type="entry name" value="LAM"/>
    <property type="match status" value="1"/>
</dbReference>
<evidence type="ECO:0000256" key="3">
    <source>
        <dbReference type="SAM" id="MobiDB-lite"/>
    </source>
</evidence>
<feature type="compositionally biased region" description="Basic residues" evidence="3">
    <location>
        <begin position="116"/>
        <end position="131"/>
    </location>
</feature>
<dbReference type="EMBL" id="CP093350">
    <property type="protein sequence ID" value="WOH12772.1"/>
    <property type="molecule type" value="Genomic_DNA"/>
</dbReference>
<feature type="compositionally biased region" description="Pro residues" evidence="3">
    <location>
        <begin position="247"/>
        <end position="258"/>
    </location>
</feature>
<organism evidence="5 6">
    <name type="scientific">Daucus carota subsp. sativus</name>
    <name type="common">Carrot</name>
    <dbReference type="NCBI Taxonomy" id="79200"/>
    <lineage>
        <taxon>Eukaryota</taxon>
        <taxon>Viridiplantae</taxon>
        <taxon>Streptophyta</taxon>
        <taxon>Embryophyta</taxon>
        <taxon>Tracheophyta</taxon>
        <taxon>Spermatophyta</taxon>
        <taxon>Magnoliopsida</taxon>
        <taxon>eudicotyledons</taxon>
        <taxon>Gunneridae</taxon>
        <taxon>Pentapetalae</taxon>
        <taxon>asterids</taxon>
        <taxon>campanulids</taxon>
        <taxon>Apiales</taxon>
        <taxon>Apiaceae</taxon>
        <taxon>Apioideae</taxon>
        <taxon>Scandiceae</taxon>
        <taxon>Daucinae</taxon>
        <taxon>Daucus</taxon>
        <taxon>Daucus sect. Daucus</taxon>
    </lineage>
</organism>
<reference evidence="5" key="2">
    <citation type="submission" date="2022-03" db="EMBL/GenBank/DDBJ databases">
        <title>Draft title - Genomic analysis of global carrot germplasm unveils the trajectory of domestication and the origin of high carotenoid orange carrot.</title>
        <authorList>
            <person name="Iorizzo M."/>
            <person name="Ellison S."/>
            <person name="Senalik D."/>
            <person name="Macko-Podgorni A."/>
            <person name="Grzebelus D."/>
            <person name="Bostan H."/>
            <person name="Rolling W."/>
            <person name="Curaba J."/>
            <person name="Simon P."/>
        </authorList>
    </citation>
    <scope>NUCLEOTIDE SEQUENCE</scope>
    <source>
        <tissue evidence="5">Leaf</tissue>
    </source>
</reference>
<feature type="compositionally biased region" description="Basic and acidic residues" evidence="3">
    <location>
        <begin position="451"/>
        <end position="460"/>
    </location>
</feature>
<feature type="region of interest" description="Disordered" evidence="3">
    <location>
        <begin position="441"/>
        <end position="473"/>
    </location>
</feature>
<feature type="compositionally biased region" description="Polar residues" evidence="3">
    <location>
        <begin position="463"/>
        <end position="472"/>
    </location>
</feature>
<dbReference type="Proteomes" id="UP000077755">
    <property type="component" value="Chromosome 8"/>
</dbReference>
<feature type="compositionally biased region" description="Pro residues" evidence="3">
    <location>
        <begin position="147"/>
        <end position="159"/>
    </location>
</feature>
<dbReference type="Gene3D" id="1.10.10.10">
    <property type="entry name" value="Winged helix-like DNA-binding domain superfamily/Winged helix DNA-binding domain"/>
    <property type="match status" value="1"/>
</dbReference>
<feature type="domain" description="HTH La-type RNA-binding" evidence="4">
    <location>
        <begin position="319"/>
        <end position="408"/>
    </location>
</feature>
<dbReference type="SUPFAM" id="SSF46785">
    <property type="entry name" value="Winged helix' DNA-binding domain"/>
    <property type="match status" value="1"/>
</dbReference>
<keyword evidence="1 2" id="KW-0694">RNA-binding</keyword>
<dbReference type="PANTHER" id="PTHR22792">
    <property type="entry name" value="LUPUS LA PROTEIN-RELATED"/>
    <property type="match status" value="1"/>
</dbReference>
<feature type="compositionally biased region" description="Low complexity" evidence="3">
    <location>
        <begin position="75"/>
        <end position="95"/>
    </location>
</feature>
<evidence type="ECO:0000313" key="6">
    <source>
        <dbReference type="Proteomes" id="UP000077755"/>
    </source>
</evidence>
<dbReference type="KEGG" id="dcr:108197239"/>
<dbReference type="SMART" id="SM00715">
    <property type="entry name" value="LA"/>
    <property type="match status" value="1"/>
</dbReference>
<dbReference type="InterPro" id="IPR036388">
    <property type="entry name" value="WH-like_DNA-bd_sf"/>
</dbReference>
<feature type="region of interest" description="Disordered" evidence="3">
    <location>
        <begin position="1"/>
        <end position="260"/>
    </location>
</feature>